<feature type="transmembrane region" description="Helical" evidence="10">
    <location>
        <begin position="324"/>
        <end position="343"/>
    </location>
</feature>
<dbReference type="InterPro" id="IPR050222">
    <property type="entry name" value="MATE_MdtK"/>
</dbReference>
<evidence type="ECO:0000256" key="3">
    <source>
        <dbReference type="ARBA" id="ARBA00022449"/>
    </source>
</evidence>
<comment type="caution">
    <text evidence="11">The sequence shown here is derived from an EMBL/GenBank/DDBJ whole genome shotgun (WGS) entry which is preliminary data.</text>
</comment>
<organism evidence="11 12">
    <name type="scientific">Brachyspira pilosicoli</name>
    <name type="common">Serpulina pilosicoli</name>
    <dbReference type="NCBI Taxonomy" id="52584"/>
    <lineage>
        <taxon>Bacteria</taxon>
        <taxon>Pseudomonadati</taxon>
        <taxon>Spirochaetota</taxon>
        <taxon>Spirochaetia</taxon>
        <taxon>Brachyspirales</taxon>
        <taxon>Brachyspiraceae</taxon>
        <taxon>Brachyspira</taxon>
    </lineage>
</organism>
<feature type="transmembrane region" description="Helical" evidence="10">
    <location>
        <begin position="20"/>
        <end position="39"/>
    </location>
</feature>
<dbReference type="OrthoDB" id="9776324at2"/>
<feature type="transmembrane region" description="Helical" evidence="10">
    <location>
        <begin position="138"/>
        <end position="163"/>
    </location>
</feature>
<dbReference type="NCBIfam" id="TIGR00797">
    <property type="entry name" value="matE"/>
    <property type="match status" value="1"/>
</dbReference>
<protein>
    <recommendedName>
        <fullName evidence="9">Multidrug-efflux transporter</fullName>
    </recommendedName>
</protein>
<reference evidence="11 12" key="1">
    <citation type="journal article" date="1992" name="Lakartidningen">
        <title>[Penicillin V and not amoxicillin is the first choice preparation in acute otitis].</title>
        <authorList>
            <person name="Kamme C."/>
            <person name="Lundgren K."/>
            <person name="Prellner K."/>
        </authorList>
    </citation>
    <scope>NUCLEOTIDE SEQUENCE [LARGE SCALE GENOMIC DNA]</scope>
    <source>
        <strain evidence="11 12">PC5538III-hc</strain>
    </source>
</reference>
<accession>A0A5C8EWM0</accession>
<gene>
    <name evidence="11" type="ORF">EPJ72_06065</name>
</gene>
<keyword evidence="8 10" id="KW-0472">Membrane</keyword>
<feature type="transmembrane region" description="Helical" evidence="10">
    <location>
        <begin position="392"/>
        <end position="414"/>
    </location>
</feature>
<name>A0A5C8EWM0_BRAPL</name>
<keyword evidence="6 10" id="KW-1133">Transmembrane helix</keyword>
<dbReference type="GO" id="GO:0042910">
    <property type="term" value="F:xenobiotic transmembrane transporter activity"/>
    <property type="evidence" value="ECO:0007669"/>
    <property type="project" value="InterPro"/>
</dbReference>
<evidence type="ECO:0000313" key="12">
    <source>
        <dbReference type="Proteomes" id="UP000323176"/>
    </source>
</evidence>
<evidence type="ECO:0000256" key="10">
    <source>
        <dbReference type="SAM" id="Phobius"/>
    </source>
</evidence>
<feature type="transmembrane region" description="Helical" evidence="10">
    <location>
        <begin position="420"/>
        <end position="441"/>
    </location>
</feature>
<evidence type="ECO:0000256" key="6">
    <source>
        <dbReference type="ARBA" id="ARBA00022989"/>
    </source>
</evidence>
<evidence type="ECO:0000256" key="2">
    <source>
        <dbReference type="ARBA" id="ARBA00022448"/>
    </source>
</evidence>
<dbReference type="Pfam" id="PF01554">
    <property type="entry name" value="MatE"/>
    <property type="match status" value="2"/>
</dbReference>
<evidence type="ECO:0000256" key="1">
    <source>
        <dbReference type="ARBA" id="ARBA00004651"/>
    </source>
</evidence>
<comment type="subcellular location">
    <subcellularLocation>
        <location evidence="1">Cell membrane</location>
        <topology evidence="1">Multi-pass membrane protein</topology>
    </subcellularLocation>
</comment>
<proteinExistence type="predicted"/>
<keyword evidence="5 10" id="KW-0812">Transmembrane</keyword>
<dbReference type="Proteomes" id="UP000323176">
    <property type="component" value="Unassembled WGS sequence"/>
</dbReference>
<feature type="transmembrane region" description="Helical" evidence="10">
    <location>
        <begin position="290"/>
        <end position="312"/>
    </location>
</feature>
<feature type="transmembrane region" description="Helical" evidence="10">
    <location>
        <begin position="95"/>
        <end position="118"/>
    </location>
</feature>
<dbReference type="GO" id="GO:0006811">
    <property type="term" value="P:monoatomic ion transport"/>
    <property type="evidence" value="ECO:0007669"/>
    <property type="project" value="UniProtKB-KW"/>
</dbReference>
<dbReference type="AlphaFoldDB" id="A0A5C8EWM0"/>
<evidence type="ECO:0000256" key="8">
    <source>
        <dbReference type="ARBA" id="ARBA00023136"/>
    </source>
</evidence>
<dbReference type="GO" id="GO:0005886">
    <property type="term" value="C:plasma membrane"/>
    <property type="evidence" value="ECO:0007669"/>
    <property type="project" value="UniProtKB-SubCell"/>
</dbReference>
<evidence type="ECO:0000256" key="7">
    <source>
        <dbReference type="ARBA" id="ARBA00023065"/>
    </source>
</evidence>
<evidence type="ECO:0000313" key="11">
    <source>
        <dbReference type="EMBL" id="TXJ41883.1"/>
    </source>
</evidence>
<evidence type="ECO:0000256" key="5">
    <source>
        <dbReference type="ARBA" id="ARBA00022692"/>
    </source>
</evidence>
<dbReference type="PIRSF" id="PIRSF006603">
    <property type="entry name" value="DinF"/>
    <property type="match status" value="1"/>
</dbReference>
<keyword evidence="7" id="KW-0406">Ion transport</keyword>
<dbReference type="InterPro" id="IPR048279">
    <property type="entry name" value="MdtK-like"/>
</dbReference>
<keyword evidence="4" id="KW-1003">Cell membrane</keyword>
<evidence type="ECO:0000256" key="4">
    <source>
        <dbReference type="ARBA" id="ARBA00022475"/>
    </source>
</evidence>
<sequence length="454" mass="49902">MSSNHIGKDLTESKVSTTLITLLIPILLSNTLNVVYNIVDSIWIGNIIGPLGLSAVAVSFPITLMMGSFAFGVNMANGVIVSQYYGAKDYDSVSYVIKVSTTLGVIILFTVGSLMFIFAKKILIIMNTPKDALDMAVIYLRISIIGLPFAYSYFFISSILRAIGDTVRPLIFLIVSSVINVILDPILIKGFFIIPAMGLKGAAIATVISQCISVLISTSYLKIKNSFIKINPFIFTFDIKITKKIMKLAIPISSNQFIVAFGWLIITRLISSFGDAASATVAIVNRVESLFIMPIGALGNAVMTMSAQNIGANKFDRVKEIFKNGIVIGIIISSVMSIFSIVNPHLLVNMFTKDLEVFEYSKSYIYTIMPIFIFYSIMFVCNGIINGAGKTIVIMIFSTSTTLILRTILAYVLSGKFALVGIWASMGICYIINTLFSLYYYKSNKWQKNSNITQ</sequence>
<feature type="transmembrane region" description="Helical" evidence="10">
    <location>
        <begin position="248"/>
        <end position="270"/>
    </location>
</feature>
<dbReference type="GO" id="GO:0015297">
    <property type="term" value="F:antiporter activity"/>
    <property type="evidence" value="ECO:0007669"/>
    <property type="project" value="UniProtKB-KW"/>
</dbReference>
<feature type="transmembrane region" description="Helical" evidence="10">
    <location>
        <begin position="363"/>
        <end position="385"/>
    </location>
</feature>
<dbReference type="PANTHER" id="PTHR43298">
    <property type="entry name" value="MULTIDRUG RESISTANCE PROTEIN NORM-RELATED"/>
    <property type="match status" value="1"/>
</dbReference>
<dbReference type="CDD" id="cd13138">
    <property type="entry name" value="MATE_yoeA_like"/>
    <property type="match status" value="1"/>
</dbReference>
<feature type="transmembrane region" description="Helical" evidence="10">
    <location>
        <begin position="170"/>
        <end position="196"/>
    </location>
</feature>
<dbReference type="InterPro" id="IPR002528">
    <property type="entry name" value="MATE_fam"/>
</dbReference>
<dbReference type="EMBL" id="SAXY01000040">
    <property type="protein sequence ID" value="TXJ41883.1"/>
    <property type="molecule type" value="Genomic_DNA"/>
</dbReference>
<keyword evidence="2" id="KW-0813">Transport</keyword>
<keyword evidence="3" id="KW-0050">Antiport</keyword>
<evidence type="ECO:0000256" key="9">
    <source>
        <dbReference type="ARBA" id="ARBA00031636"/>
    </source>
</evidence>
<feature type="transmembrane region" description="Helical" evidence="10">
    <location>
        <begin position="51"/>
        <end position="74"/>
    </location>
</feature>
<dbReference type="PANTHER" id="PTHR43298:SF2">
    <property type="entry name" value="FMN_FAD EXPORTER YEEO-RELATED"/>
    <property type="match status" value="1"/>
</dbReference>